<dbReference type="AlphaFoldDB" id="A0A4P2Q740"/>
<dbReference type="RefSeq" id="WP_129352113.1">
    <property type="nucleotide sequence ID" value="NZ_CP012670.1"/>
</dbReference>
<feature type="transmembrane region" description="Helical" evidence="2">
    <location>
        <begin position="411"/>
        <end position="431"/>
    </location>
</feature>
<keyword evidence="2" id="KW-1133">Transmembrane helix</keyword>
<evidence type="ECO:0000256" key="1">
    <source>
        <dbReference type="SAM" id="MobiDB-lite"/>
    </source>
</evidence>
<feature type="region of interest" description="Disordered" evidence="1">
    <location>
        <begin position="632"/>
        <end position="662"/>
    </location>
</feature>
<name>A0A4P2Q740_SORCE</name>
<feature type="transmembrane region" description="Helical" evidence="2">
    <location>
        <begin position="282"/>
        <end position="300"/>
    </location>
</feature>
<reference evidence="3 4" key="1">
    <citation type="submission" date="2015-09" db="EMBL/GenBank/DDBJ databases">
        <title>Sorangium comparison.</title>
        <authorList>
            <person name="Zaburannyi N."/>
            <person name="Bunk B."/>
            <person name="Overmann J."/>
            <person name="Mueller R."/>
        </authorList>
    </citation>
    <scope>NUCLEOTIDE SEQUENCE [LARGE SCALE GENOMIC DNA]</scope>
    <source>
        <strain evidence="3 4">So ceGT47</strain>
    </source>
</reference>
<keyword evidence="2" id="KW-0472">Membrane</keyword>
<evidence type="ECO:0000313" key="3">
    <source>
        <dbReference type="EMBL" id="AUX25295.1"/>
    </source>
</evidence>
<gene>
    <name evidence="3" type="ORF">SOCEGT47_058390</name>
</gene>
<accession>A0A4P2Q740</accession>
<dbReference type="Proteomes" id="UP000295781">
    <property type="component" value="Chromosome"/>
</dbReference>
<keyword evidence="2" id="KW-0812">Transmembrane</keyword>
<evidence type="ECO:0000313" key="4">
    <source>
        <dbReference type="Proteomes" id="UP000295781"/>
    </source>
</evidence>
<dbReference type="EMBL" id="CP012670">
    <property type="protein sequence ID" value="AUX25295.1"/>
    <property type="molecule type" value="Genomic_DNA"/>
</dbReference>
<proteinExistence type="predicted"/>
<organism evidence="3 4">
    <name type="scientific">Sorangium cellulosum</name>
    <name type="common">Polyangium cellulosum</name>
    <dbReference type="NCBI Taxonomy" id="56"/>
    <lineage>
        <taxon>Bacteria</taxon>
        <taxon>Pseudomonadati</taxon>
        <taxon>Myxococcota</taxon>
        <taxon>Polyangia</taxon>
        <taxon>Polyangiales</taxon>
        <taxon>Polyangiaceae</taxon>
        <taxon>Sorangium</taxon>
    </lineage>
</organism>
<protein>
    <submittedName>
        <fullName evidence="3">Uncharacterized protein</fullName>
    </submittedName>
</protein>
<sequence length="662" mass="68080">MPPRIARRAGPALLLSLLAALVSIALARPARAWVEVHVAGDDVRLSLDRAGAATVEHKVTLKISGGPLRALDIRGVDPDAQIEPGSYVVPSKAAAASSLASATPVALELLPPDTRLREDGTRRPPTLRARFDGRGLSRGVFVLLFRYRTDLMQRGLIQRDGESASISWTGPLWNDGYDAARLTVELPAAPDEPRHDEAGGSDAGGGEAGEAPVTLSTLRRLADQDELELLRPYAPKSEPLRWTIRADARAFQPATAAAPPGADTLGRLADAAAAGADRGRTLYLAGGLALFAFYSALVALKAREHERLARAAGAAPRPLIPIPLAPRAALAGLALVAGVALELLLKDGTAGAALVAAATALAAHRTPRPERAGGALRGPGKWLPVAEAEALREPPRPRGVYLDVSTRAGKALLLALLAALGAGVHAVAAVSPYHAHLLALDATALLAIFCTGRLAELPPDPAARPVAFLRDVARRVKRAVKGRAGAAPRAAAKAAGRAGSRAAKAPAGAAASAATTTPELRVVGRIRIPDGSPDADELRLGLAPRAALPGFVSIEVGVVYAPGAGGAIGLPEVLLRVVPGSPCERAVESLAKSGRSSRGRRPGERVLAFAPRLPTARMTAGIAAALVRAVSTPPADVAPTRPQGAGAPRTPRPRNKAVSAAA</sequence>
<evidence type="ECO:0000256" key="2">
    <source>
        <dbReference type="SAM" id="Phobius"/>
    </source>
</evidence>
<feature type="region of interest" description="Disordered" evidence="1">
    <location>
        <begin position="190"/>
        <end position="210"/>
    </location>
</feature>
<dbReference type="OrthoDB" id="5491190at2"/>